<evidence type="ECO:0000259" key="1">
    <source>
        <dbReference type="SMART" id="SM00256"/>
    </source>
</evidence>
<dbReference type="Pfam" id="PF00646">
    <property type="entry name" value="F-box"/>
    <property type="match status" value="1"/>
</dbReference>
<dbReference type="SMART" id="SM00256">
    <property type="entry name" value="FBOX"/>
    <property type="match status" value="1"/>
</dbReference>
<comment type="caution">
    <text evidence="2">The sequence shown here is derived from an EMBL/GenBank/DDBJ whole genome shotgun (WGS) entry which is preliminary data.</text>
</comment>
<dbReference type="AlphaFoldDB" id="A0A8H4QP60"/>
<reference evidence="2 3" key="1">
    <citation type="submission" date="2019-12" db="EMBL/GenBank/DDBJ databases">
        <authorList>
            <person name="Floudas D."/>
            <person name="Bentzer J."/>
            <person name="Ahren D."/>
            <person name="Johansson T."/>
            <person name="Persson P."/>
            <person name="Tunlid A."/>
        </authorList>
    </citation>
    <scope>NUCLEOTIDE SEQUENCE [LARGE SCALE GENOMIC DNA]</scope>
    <source>
        <strain evidence="2 3">CBS 102.39</strain>
    </source>
</reference>
<proteinExistence type="predicted"/>
<keyword evidence="3" id="KW-1185">Reference proteome</keyword>
<gene>
    <name evidence="2" type="ORF">D9613_002498</name>
</gene>
<evidence type="ECO:0000313" key="3">
    <source>
        <dbReference type="Proteomes" id="UP000521872"/>
    </source>
</evidence>
<organism evidence="2 3">
    <name type="scientific">Agrocybe pediades</name>
    <dbReference type="NCBI Taxonomy" id="84607"/>
    <lineage>
        <taxon>Eukaryota</taxon>
        <taxon>Fungi</taxon>
        <taxon>Dikarya</taxon>
        <taxon>Basidiomycota</taxon>
        <taxon>Agaricomycotina</taxon>
        <taxon>Agaricomycetes</taxon>
        <taxon>Agaricomycetidae</taxon>
        <taxon>Agaricales</taxon>
        <taxon>Agaricineae</taxon>
        <taxon>Strophariaceae</taxon>
        <taxon>Agrocybe</taxon>
    </lineage>
</organism>
<protein>
    <recommendedName>
        <fullName evidence="1">F-box domain-containing protein</fullName>
    </recommendedName>
</protein>
<accession>A0A8H4QP60</accession>
<dbReference type="Proteomes" id="UP000521872">
    <property type="component" value="Unassembled WGS sequence"/>
</dbReference>
<sequence length="521" mass="59896">MNAEPRNYSQALPVELWRECFEHLSMKDYKELNQTCRFFNEIAKPFVFKRFKLTIEVRAPTHEFSQNHFKVANKHIKPFVAIANDPSRASCVREIRLAYFVDRIERGWKLGKEAIEAVTAKYVDAFVDNVSKFIGLRRVIYGECQQPINKRMLAAVASLPLLDEATFNSARFGLHKLDPRFRVCSLSIENYKADKTTAGARSKTLDIVAGDNLEKLCLRSTIYSHKIFASLTALGECTRLRVLKFQLMPQQVDVLYNFLAGCPNLETLCWEPARVHGRLLPEHVPIALPPLPPTSIPRLRFCQGPAILIKLFVRGRPLDSVAVDNFFERDADFDSIIHAISQTSRPVVRLFYAHLKFNAAVIELIASLFPGLTRLFLEWDSTFHFNEEYPSFFESEVNTGMPPQEDPEEMLQPTFMHDSYMRFIHWVALGQIKLPAKLEKLYLDARLQWLLTISHLSRDDPRNQRYSVARAKYLFSLVSKKYPAFKGLVIGEVADEHQGDVMAWLKHGHGASAEWRYHPPP</sequence>
<dbReference type="InterPro" id="IPR036047">
    <property type="entry name" value="F-box-like_dom_sf"/>
</dbReference>
<dbReference type="CDD" id="cd09917">
    <property type="entry name" value="F-box_SF"/>
    <property type="match status" value="1"/>
</dbReference>
<dbReference type="SUPFAM" id="SSF81383">
    <property type="entry name" value="F-box domain"/>
    <property type="match status" value="1"/>
</dbReference>
<name>A0A8H4QP60_9AGAR</name>
<feature type="domain" description="F-box" evidence="1">
    <location>
        <begin position="12"/>
        <end position="52"/>
    </location>
</feature>
<dbReference type="EMBL" id="JAACJL010000044">
    <property type="protein sequence ID" value="KAF4614439.1"/>
    <property type="molecule type" value="Genomic_DNA"/>
</dbReference>
<evidence type="ECO:0000313" key="2">
    <source>
        <dbReference type="EMBL" id="KAF4614439.1"/>
    </source>
</evidence>
<dbReference type="InterPro" id="IPR001810">
    <property type="entry name" value="F-box_dom"/>
</dbReference>